<dbReference type="Proteomes" id="UP001320876">
    <property type="component" value="Unassembled WGS sequence"/>
</dbReference>
<evidence type="ECO:0000313" key="5">
    <source>
        <dbReference type="EMBL" id="MCW1925716.1"/>
    </source>
</evidence>
<sequence length="1145" mass="125113">MKTTLVVSSIFAGVNLLLAADPLSSGFATPPRESRPETWFHLIGGNVARPGLTADLEAVADAGLSGIQLFHGQFGGPWPGVTPQIACLSPSWDGMISHTADDCRRLGLSFTMQNCPGWAMSGGPWIKPENSMRDLIFSRTDVVGGNQVSIHLPKPQPSAEDWRDYRDIAVLAFPTPAGDDGTNLVPSAVRGSNEKLPWADLLHGAKGVSIQLAPAANHAWVEVSFATPVTLRSLELPSVEKLARRRNFDPGAAIRVEAVGPNGLVPIARREIPRSNWQDDQPLVLALPDATASTFRFTFENKTALELSSFRLSSAARVDDWHGQAGYVLRSLNRSPPPPQDEASWIAPARVVDLSKHMDSGGKLEWTALAGKWTVVRFGHVNTGARNAPAPKEATGFECDKLSKKGADVHFAGYIGRISAAGGPADAGRLNGMVIDSWECHTQTWTPEMEREFAGLRGYALRPWLPALAGWVIGDHLTSRRFLRDWRATLNDLLVSNYYGRLATLGRERGLKLSFESGPGDVPTGDILQYYGKADIPMCELWHPNDPHWGGLESKPILPAVSAAHIYGKKQVAAEAFTNIDIKWNEHPFMLKHLADRHFAQGLNHLVFHTYTHNPRLDVVPGTSFGAQIGTPFIRGQTWWPHMPEWTRYLSRCQFMLQQGRPVADVLWYLGDDLDHKPRQEQVFPEGIKFDYLNPDVLIHRISVADGVLKSPEGVTWKALWLPGGTRLTLPSLARLHGLVQQGAIVIGLPAFENPSLSGGAADELKFKQIVRKLWGETIAATGDRKLGKGRLLWGDPLASLLEKAGVQPDVTGAGAATWCHRRTDNAEIYFVAADRRFPLNANLRFASQGVPELWNPLLGTGRPADFHQIAGNGTTVHISLPAAGSVFVIFRKEKSNPGFVRMDRDGKTLVDLTDPQRVDKHPPQATQGLKSGEPVQPLVESPPLTAEILDGGQRLLAWQAGDYQLRRGDQFVAKVTVEPLPAVPLTGPWKLSFPPGWDAPERIDLPQLKPWSDLEDPAARAFSGSATYTCEVNLDAPAADTRYLLDLGHVSVIAEVVVNGKLAATLWGPPFRADITTHLTGGANVISIKVTNTWFNRLAYDASLPPDRRKTWTIRAPAATAPLETSGLAGPVVLRSGRLVELPR</sequence>
<dbReference type="InterPro" id="IPR008979">
    <property type="entry name" value="Galactose-bd-like_sf"/>
</dbReference>
<evidence type="ECO:0000256" key="4">
    <source>
        <dbReference type="SAM" id="SignalP"/>
    </source>
</evidence>
<feature type="signal peptide" evidence="4">
    <location>
        <begin position="1"/>
        <end position="19"/>
    </location>
</feature>
<keyword evidence="1 4" id="KW-0732">Signal</keyword>
<keyword evidence="6" id="KW-1185">Reference proteome</keyword>
<organism evidence="5 6">
    <name type="scientific">Luteolibacter arcticus</name>
    <dbReference type="NCBI Taxonomy" id="1581411"/>
    <lineage>
        <taxon>Bacteria</taxon>
        <taxon>Pseudomonadati</taxon>
        <taxon>Verrucomicrobiota</taxon>
        <taxon>Verrucomicrobiia</taxon>
        <taxon>Verrucomicrobiales</taxon>
        <taxon>Verrucomicrobiaceae</taxon>
        <taxon>Luteolibacter</taxon>
    </lineage>
</organism>
<accession>A0ABT3GQC5</accession>
<dbReference type="Pfam" id="PF17132">
    <property type="entry name" value="Glyco_hydro_106"/>
    <property type="match status" value="1"/>
</dbReference>
<dbReference type="GO" id="GO:0016787">
    <property type="term" value="F:hydrolase activity"/>
    <property type="evidence" value="ECO:0007669"/>
    <property type="project" value="UniProtKB-KW"/>
</dbReference>
<reference evidence="5 6" key="1">
    <citation type="submission" date="2022-10" db="EMBL/GenBank/DDBJ databases">
        <title>Luteolibacter arcticus strain CCTCC AB 2014275, whole genome shotgun sequencing project.</title>
        <authorList>
            <person name="Zhao G."/>
            <person name="Shen L."/>
        </authorList>
    </citation>
    <scope>NUCLEOTIDE SEQUENCE [LARGE SCALE GENOMIC DNA]</scope>
    <source>
        <strain evidence="5 6">CCTCC AB 2014275</strain>
    </source>
</reference>
<keyword evidence="2 5" id="KW-0378">Hydrolase</keyword>
<evidence type="ECO:0000313" key="6">
    <source>
        <dbReference type="Proteomes" id="UP001320876"/>
    </source>
</evidence>
<feature type="region of interest" description="Disordered" evidence="3">
    <location>
        <begin position="916"/>
        <end position="937"/>
    </location>
</feature>
<feature type="chain" id="PRO_5046508300" evidence="4">
    <location>
        <begin position="20"/>
        <end position="1145"/>
    </location>
</feature>
<dbReference type="PANTHER" id="PTHR43817">
    <property type="entry name" value="GLYCOSYL HYDROLASE"/>
    <property type="match status" value="1"/>
</dbReference>
<dbReference type="PANTHER" id="PTHR43817:SF1">
    <property type="entry name" value="HYDROLASE, FAMILY 43, PUTATIVE (AFU_ORTHOLOGUE AFUA_3G01660)-RELATED"/>
    <property type="match status" value="1"/>
</dbReference>
<protein>
    <submittedName>
        <fullName evidence="5">Glycosyl hydrolase</fullName>
    </submittedName>
</protein>
<gene>
    <name evidence="5" type="ORF">OKA05_24370</name>
</gene>
<evidence type="ECO:0000256" key="2">
    <source>
        <dbReference type="ARBA" id="ARBA00022801"/>
    </source>
</evidence>
<comment type="caution">
    <text evidence="5">The sequence shown here is derived from an EMBL/GenBank/DDBJ whole genome shotgun (WGS) entry which is preliminary data.</text>
</comment>
<name>A0ABT3GQC5_9BACT</name>
<proteinExistence type="predicted"/>
<evidence type="ECO:0000256" key="1">
    <source>
        <dbReference type="ARBA" id="ARBA00022729"/>
    </source>
</evidence>
<dbReference type="EMBL" id="JAPDDT010000016">
    <property type="protein sequence ID" value="MCW1925716.1"/>
    <property type="molecule type" value="Genomic_DNA"/>
</dbReference>
<dbReference type="Gene3D" id="2.60.120.260">
    <property type="entry name" value="Galactose-binding domain-like"/>
    <property type="match status" value="1"/>
</dbReference>
<dbReference type="NCBIfam" id="NF045579">
    <property type="entry name" value="rhamnoside_JR"/>
    <property type="match status" value="1"/>
</dbReference>
<evidence type="ECO:0000256" key="3">
    <source>
        <dbReference type="SAM" id="MobiDB-lite"/>
    </source>
</evidence>
<dbReference type="SUPFAM" id="SSF49785">
    <property type="entry name" value="Galactose-binding domain-like"/>
    <property type="match status" value="1"/>
</dbReference>